<keyword evidence="1" id="KW-1133">Transmembrane helix</keyword>
<proteinExistence type="predicted"/>
<evidence type="ECO:0000256" key="1">
    <source>
        <dbReference type="SAM" id="Phobius"/>
    </source>
</evidence>
<keyword evidence="2" id="KW-1185">Reference proteome</keyword>
<protein>
    <submittedName>
        <fullName evidence="3">Preprotein translocase subunit SCY2, chloroplastic isoform X4</fullName>
    </submittedName>
</protein>
<keyword evidence="1" id="KW-0472">Membrane</keyword>
<gene>
    <name evidence="3" type="primary">LOC107960020</name>
</gene>
<reference evidence="2" key="1">
    <citation type="journal article" date="2020" name="Nat. Genet.">
        <title>Genomic diversifications of five Gossypium allopolyploid species and their impact on cotton improvement.</title>
        <authorList>
            <person name="Chen Z.J."/>
            <person name="Sreedasyam A."/>
            <person name="Ando A."/>
            <person name="Song Q."/>
            <person name="De Santiago L.M."/>
            <person name="Hulse-Kemp A.M."/>
            <person name="Ding M."/>
            <person name="Ye W."/>
            <person name="Kirkbride R.C."/>
            <person name="Jenkins J."/>
            <person name="Plott C."/>
            <person name="Lovell J."/>
            <person name="Lin Y.M."/>
            <person name="Vaughn R."/>
            <person name="Liu B."/>
            <person name="Simpson S."/>
            <person name="Scheffler B.E."/>
            <person name="Wen L."/>
            <person name="Saski C.A."/>
            <person name="Grover C.E."/>
            <person name="Hu G."/>
            <person name="Conover J.L."/>
            <person name="Carlson J.W."/>
            <person name="Shu S."/>
            <person name="Boston L.B."/>
            <person name="Williams M."/>
            <person name="Peterson D.G."/>
            <person name="McGee K."/>
            <person name="Jones D.C."/>
            <person name="Wendel J.F."/>
            <person name="Stelly D.M."/>
            <person name="Grimwood J."/>
            <person name="Schmutz J."/>
        </authorList>
    </citation>
    <scope>NUCLEOTIDE SEQUENCE [LARGE SCALE GENOMIC DNA]</scope>
    <source>
        <strain evidence="2">cv. TM-1</strain>
    </source>
</reference>
<dbReference type="AlphaFoldDB" id="A0A1U8PKJ7"/>
<evidence type="ECO:0000313" key="3">
    <source>
        <dbReference type="RefSeq" id="XP_016751715.1"/>
    </source>
</evidence>
<dbReference type="GeneID" id="107960020"/>
<dbReference type="Proteomes" id="UP000818029">
    <property type="component" value="Chromosome A07"/>
</dbReference>
<organism evidence="2 3">
    <name type="scientific">Gossypium hirsutum</name>
    <name type="common">Upland cotton</name>
    <name type="synonym">Gossypium mexicanum</name>
    <dbReference type="NCBI Taxonomy" id="3635"/>
    <lineage>
        <taxon>Eukaryota</taxon>
        <taxon>Viridiplantae</taxon>
        <taxon>Streptophyta</taxon>
        <taxon>Embryophyta</taxon>
        <taxon>Tracheophyta</taxon>
        <taxon>Spermatophyta</taxon>
        <taxon>Magnoliopsida</taxon>
        <taxon>eudicotyledons</taxon>
        <taxon>Gunneridae</taxon>
        <taxon>Pentapetalae</taxon>
        <taxon>rosids</taxon>
        <taxon>malvids</taxon>
        <taxon>Malvales</taxon>
        <taxon>Malvaceae</taxon>
        <taxon>Malvoideae</taxon>
        <taxon>Gossypium</taxon>
    </lineage>
</organism>
<accession>A0A1U8PKJ7</accession>
<evidence type="ECO:0000313" key="2">
    <source>
        <dbReference type="Proteomes" id="UP000818029"/>
    </source>
</evidence>
<dbReference type="SUPFAM" id="SSF103491">
    <property type="entry name" value="Preprotein translocase SecY subunit"/>
    <property type="match status" value="1"/>
</dbReference>
<dbReference type="RefSeq" id="XP_016751715.1">
    <property type="nucleotide sequence ID" value="XM_016896226.2"/>
</dbReference>
<feature type="transmembrane region" description="Helical" evidence="1">
    <location>
        <begin position="39"/>
        <end position="60"/>
    </location>
</feature>
<sequence>MPDDLGDFFAELKLSFFQLGISPQIIASIIMQVCNFSLAIWWISLGFAIVEAVIVACYSLQYSIYAASYKYFGPSM</sequence>
<dbReference type="Gene3D" id="1.10.3370.10">
    <property type="entry name" value="SecY subunit domain"/>
    <property type="match status" value="1"/>
</dbReference>
<keyword evidence="1" id="KW-0812">Transmembrane</keyword>
<dbReference type="InterPro" id="IPR023201">
    <property type="entry name" value="SecY_dom_sf"/>
</dbReference>
<name>A0A1U8PKJ7_GOSHI</name>
<reference evidence="3" key="2">
    <citation type="submission" date="2025-08" db="UniProtKB">
        <authorList>
            <consortium name="RefSeq"/>
        </authorList>
    </citation>
    <scope>IDENTIFICATION</scope>
</reference>